<evidence type="ECO:0000313" key="1">
    <source>
        <dbReference type="EMBL" id="RAH49825.1"/>
    </source>
</evidence>
<accession>A0ACD1GKW6</accession>
<name>A0ACD1GKW6_9EURO</name>
<protein>
    <submittedName>
        <fullName evidence="1">Telomere-binding alpha subunit central domain protein</fullName>
    </submittedName>
</protein>
<dbReference type="Proteomes" id="UP000249057">
    <property type="component" value="Unassembled WGS sequence"/>
</dbReference>
<evidence type="ECO:0000313" key="2">
    <source>
        <dbReference type="Proteomes" id="UP000249057"/>
    </source>
</evidence>
<gene>
    <name evidence="1" type="ORF">BO95DRAFT_405483</name>
</gene>
<reference evidence="1" key="1">
    <citation type="submission" date="2018-02" db="EMBL/GenBank/DDBJ databases">
        <title>The genomes of Aspergillus section Nigri reveals drivers in fungal speciation.</title>
        <authorList>
            <consortium name="DOE Joint Genome Institute"/>
            <person name="Vesth T.C."/>
            <person name="Nybo J."/>
            <person name="Theobald S."/>
            <person name="Brandl J."/>
            <person name="Frisvad J.C."/>
            <person name="Nielsen K.F."/>
            <person name="Lyhne E.K."/>
            <person name="Kogle M.E."/>
            <person name="Kuo A."/>
            <person name="Riley R."/>
            <person name="Clum A."/>
            <person name="Nolan M."/>
            <person name="Lipzen A."/>
            <person name="Salamov A."/>
            <person name="Henrissat B."/>
            <person name="Wiebenga A."/>
            <person name="De vries R.P."/>
            <person name="Grigoriev I.V."/>
            <person name="Mortensen U.H."/>
            <person name="Andersen M.R."/>
            <person name="Baker S.E."/>
        </authorList>
    </citation>
    <scope>NUCLEOTIDE SEQUENCE</scope>
    <source>
        <strain evidence="1">CBS 621.78</strain>
    </source>
</reference>
<organism evidence="1 2">
    <name type="scientific">Aspergillus brunneoviolaceus CBS 621.78</name>
    <dbReference type="NCBI Taxonomy" id="1450534"/>
    <lineage>
        <taxon>Eukaryota</taxon>
        <taxon>Fungi</taxon>
        <taxon>Dikarya</taxon>
        <taxon>Ascomycota</taxon>
        <taxon>Pezizomycotina</taxon>
        <taxon>Eurotiomycetes</taxon>
        <taxon>Eurotiomycetidae</taxon>
        <taxon>Eurotiales</taxon>
        <taxon>Aspergillaceae</taxon>
        <taxon>Aspergillus</taxon>
        <taxon>Aspergillus subgen. Circumdati</taxon>
    </lineage>
</organism>
<dbReference type="EMBL" id="KZ825316">
    <property type="protein sequence ID" value="RAH49825.1"/>
    <property type="molecule type" value="Genomic_DNA"/>
</dbReference>
<sequence>MPANFTPRLVDITKALASPGNVNIIGVVVDVMPGVWKSRGTSTCITFTIKDSNLENGHTWDGLKVKYFRDNEDSLPPVKVHDVILLRNLWVRSLQGGTLGVAAQDRDIPWAIFRSDLNSMARSSPICGPRPFEPDAVERRKALSLLNKVASIHDFRKASVEARPPPSYVVQTSAPNSRSYNRKKFSLIKDIEEQTFVDLVGEVIKIYPNDSEKALLYLTDYTSNKDLHDYSPDNGEGNGEGCEGDTFNYQRRFRKKWTGPAGQLSLPVTLWEPHAAYARQHVKEDDIVLLYNVHIKKNRVNGRLEATVHTNRTNPLAANLVVVQPHKDVRAQQLIDRKTAYWESHPRKRKPAEEDNQKAPKKVKSKTRKKEALADGQQPLAPPVTNRGRYEANPNVRAGNPSVPTRSLEAIIASEEHTNRSPDNIEYRFPFQNFCYRTKVRVVDYFPHDLEDFSVPVPRAASSEGSDREDNGFMTWEWRFCLLVESVPPPPAGQAKQQIRLFVSKGEAVYLHGIDAVDLRRNPVDLANLREKLFHVWGNLEELKRAAREKGAEAPHNLGALSQQPFNCCIQEYGVRCKHCIDTVDVDDDGGGGSDGGGDGGDVAPACTHEGCFGWERRFAMFMTTIEA</sequence>
<keyword evidence="2" id="KW-1185">Reference proteome</keyword>
<proteinExistence type="predicted"/>